<keyword evidence="2" id="KW-1185">Reference proteome</keyword>
<dbReference type="PANTHER" id="PTHR33320:SF30">
    <property type="entry name" value="OS04G0606200 PROTEIN"/>
    <property type="match status" value="1"/>
</dbReference>
<dbReference type="AlphaFoldDB" id="A0A2C9VM04"/>
<dbReference type="Gramene" id="Manes.06G018100.1.v8.1">
    <property type="protein sequence ID" value="Manes.06G018100.1.v8.1.CDS.1"/>
    <property type="gene ID" value="Manes.06G018100.v8.1"/>
</dbReference>
<organism evidence="1 2">
    <name type="scientific">Manihot esculenta</name>
    <name type="common">Cassava</name>
    <name type="synonym">Jatropha manihot</name>
    <dbReference type="NCBI Taxonomy" id="3983"/>
    <lineage>
        <taxon>Eukaryota</taxon>
        <taxon>Viridiplantae</taxon>
        <taxon>Streptophyta</taxon>
        <taxon>Embryophyta</taxon>
        <taxon>Tracheophyta</taxon>
        <taxon>Spermatophyta</taxon>
        <taxon>Magnoliopsida</taxon>
        <taxon>eudicotyledons</taxon>
        <taxon>Gunneridae</taxon>
        <taxon>Pentapetalae</taxon>
        <taxon>rosids</taxon>
        <taxon>fabids</taxon>
        <taxon>Malpighiales</taxon>
        <taxon>Euphorbiaceae</taxon>
        <taxon>Crotonoideae</taxon>
        <taxon>Manihoteae</taxon>
        <taxon>Manihot</taxon>
    </lineage>
</organism>
<accession>A0A2C9VM04</accession>
<evidence type="ECO:0000313" key="1">
    <source>
        <dbReference type="EMBL" id="OAY46674.1"/>
    </source>
</evidence>
<dbReference type="STRING" id="3983.A0A2C9VM04"/>
<name>A0A2C9VM04_MANES</name>
<proteinExistence type="predicted"/>
<protein>
    <submittedName>
        <fullName evidence="1">Uncharacterized protein</fullName>
    </submittedName>
</protein>
<dbReference type="OMA" id="APGMCPY"/>
<sequence length="68" mass="7887">MCLIFFLYNVEERELGRGQASGSCPYCGGKVEAMDVERKWSFCSLPLCHKIKRNYSCSLCSRRLESYH</sequence>
<evidence type="ECO:0000313" key="2">
    <source>
        <dbReference type="Proteomes" id="UP000091857"/>
    </source>
</evidence>
<dbReference type="Proteomes" id="UP000091857">
    <property type="component" value="Chromosome 6"/>
</dbReference>
<gene>
    <name evidence="1" type="ORF">MANES_06G018100v8</name>
</gene>
<dbReference type="OrthoDB" id="610577at2759"/>
<dbReference type="PANTHER" id="PTHR33320">
    <property type="entry name" value="METHIONYL-TRNA SYNTHETASE"/>
    <property type="match status" value="1"/>
</dbReference>
<dbReference type="EMBL" id="CM004392">
    <property type="protein sequence ID" value="OAY46674.1"/>
    <property type="molecule type" value="Genomic_DNA"/>
</dbReference>
<comment type="caution">
    <text evidence="1">The sequence shown here is derived from an EMBL/GenBank/DDBJ whole genome shotgun (WGS) entry which is preliminary data.</text>
</comment>
<reference evidence="2" key="1">
    <citation type="journal article" date="2016" name="Nat. Biotechnol.">
        <title>Sequencing wild and cultivated cassava and related species reveals extensive interspecific hybridization and genetic diversity.</title>
        <authorList>
            <person name="Bredeson J.V."/>
            <person name="Lyons J.B."/>
            <person name="Prochnik S.E."/>
            <person name="Wu G.A."/>
            <person name="Ha C.M."/>
            <person name="Edsinger-Gonzales E."/>
            <person name="Grimwood J."/>
            <person name="Schmutz J."/>
            <person name="Rabbi I.Y."/>
            <person name="Egesi C."/>
            <person name="Nauluvula P."/>
            <person name="Lebot V."/>
            <person name="Ndunguru J."/>
            <person name="Mkamilo G."/>
            <person name="Bart R.S."/>
            <person name="Setter T.L."/>
            <person name="Gleadow R.M."/>
            <person name="Kulakow P."/>
            <person name="Ferguson M.E."/>
            <person name="Rounsley S."/>
            <person name="Rokhsar D.S."/>
        </authorList>
    </citation>
    <scope>NUCLEOTIDE SEQUENCE [LARGE SCALE GENOMIC DNA]</scope>
    <source>
        <strain evidence="2">cv. AM560-2</strain>
    </source>
</reference>